<keyword evidence="1" id="KW-0812">Transmembrane</keyword>
<organism evidence="2 3">
    <name type="scientific">Agaribacillus aureus</name>
    <dbReference type="NCBI Taxonomy" id="3051825"/>
    <lineage>
        <taxon>Bacteria</taxon>
        <taxon>Pseudomonadati</taxon>
        <taxon>Bacteroidota</taxon>
        <taxon>Cytophagia</taxon>
        <taxon>Cytophagales</taxon>
        <taxon>Splendidivirgaceae</taxon>
        <taxon>Agaribacillus</taxon>
    </lineage>
</organism>
<proteinExistence type="predicted"/>
<evidence type="ECO:0000313" key="2">
    <source>
        <dbReference type="EMBL" id="MDN5216357.1"/>
    </source>
</evidence>
<keyword evidence="1" id="KW-1133">Transmembrane helix</keyword>
<name>A0ABT8LF01_9BACT</name>
<dbReference type="EMBL" id="JAUJEB010000008">
    <property type="protein sequence ID" value="MDN5216357.1"/>
    <property type="molecule type" value="Genomic_DNA"/>
</dbReference>
<accession>A0ABT8LF01</accession>
<dbReference type="InterPro" id="IPR013879">
    <property type="entry name" value="DUF1761"/>
</dbReference>
<dbReference type="RefSeq" id="WP_346761695.1">
    <property type="nucleotide sequence ID" value="NZ_JAUJEB010000008.1"/>
</dbReference>
<dbReference type="Pfam" id="PF08570">
    <property type="entry name" value="DUF1761"/>
    <property type="match status" value="1"/>
</dbReference>
<feature type="transmembrane region" description="Helical" evidence="1">
    <location>
        <begin position="109"/>
        <end position="131"/>
    </location>
</feature>
<feature type="transmembrane region" description="Helical" evidence="1">
    <location>
        <begin position="12"/>
        <end position="29"/>
    </location>
</feature>
<sequence length="133" mass="14571">MKNSIPIKHGAVITAGLINFALAFIWYGPLFGEAWSKGAEVVDAKTPPLWATITSFVIGLISCYGIAFLLKWTHQTGWNNGIKLGLFVSVVFLLQVVIGPWLFAGRWLLFVVNMPYFAITVIIAGAIIGAYQK</sequence>
<evidence type="ECO:0000256" key="1">
    <source>
        <dbReference type="SAM" id="Phobius"/>
    </source>
</evidence>
<protein>
    <submittedName>
        <fullName evidence="2">DUF1761 domain-containing protein</fullName>
    </submittedName>
</protein>
<reference evidence="2" key="1">
    <citation type="submission" date="2023-06" db="EMBL/GenBank/DDBJ databases">
        <title>Genomic of Agaribacillus aureum.</title>
        <authorList>
            <person name="Wang G."/>
        </authorList>
    </citation>
    <scope>NUCLEOTIDE SEQUENCE</scope>
    <source>
        <strain evidence="2">BMA12</strain>
    </source>
</reference>
<gene>
    <name evidence="2" type="ORF">QQ020_30090</name>
</gene>
<comment type="caution">
    <text evidence="2">The sequence shown here is derived from an EMBL/GenBank/DDBJ whole genome shotgun (WGS) entry which is preliminary data.</text>
</comment>
<evidence type="ECO:0000313" key="3">
    <source>
        <dbReference type="Proteomes" id="UP001172083"/>
    </source>
</evidence>
<keyword evidence="1" id="KW-0472">Membrane</keyword>
<feature type="transmembrane region" description="Helical" evidence="1">
    <location>
        <begin position="49"/>
        <end position="70"/>
    </location>
</feature>
<keyword evidence="3" id="KW-1185">Reference proteome</keyword>
<feature type="transmembrane region" description="Helical" evidence="1">
    <location>
        <begin position="82"/>
        <end position="103"/>
    </location>
</feature>
<dbReference type="Proteomes" id="UP001172083">
    <property type="component" value="Unassembled WGS sequence"/>
</dbReference>